<gene>
    <name evidence="1" type="ORF">Rumeso_04578</name>
</gene>
<organism evidence="1 2">
    <name type="scientific">Rubellimicrobium mesophilum DSM 19309</name>
    <dbReference type="NCBI Taxonomy" id="442562"/>
    <lineage>
        <taxon>Bacteria</taxon>
        <taxon>Pseudomonadati</taxon>
        <taxon>Pseudomonadota</taxon>
        <taxon>Alphaproteobacteria</taxon>
        <taxon>Rhodobacterales</taxon>
        <taxon>Roseobacteraceae</taxon>
        <taxon>Rubellimicrobium</taxon>
    </lineage>
</organism>
<dbReference type="EMBL" id="AOSK01000128">
    <property type="protein sequence ID" value="EYD73843.1"/>
    <property type="molecule type" value="Genomic_DNA"/>
</dbReference>
<accession>A0A017HI52</accession>
<name>A0A017HI52_9RHOB</name>
<protein>
    <submittedName>
        <fullName evidence="1">Uncharacterized protein</fullName>
    </submittedName>
</protein>
<dbReference type="HOGENOM" id="CLU_3084389_0_0_5"/>
<reference evidence="1 2" key="1">
    <citation type="submission" date="2013-02" db="EMBL/GenBank/DDBJ databases">
        <authorList>
            <person name="Fiebig A."/>
            <person name="Goeker M."/>
            <person name="Klenk H.-P.P."/>
        </authorList>
    </citation>
    <scope>NUCLEOTIDE SEQUENCE [LARGE SCALE GENOMIC DNA]</scope>
    <source>
        <strain evidence="1 2">DSM 19309</strain>
    </source>
</reference>
<dbReference type="RefSeq" id="WP_156363010.1">
    <property type="nucleotide sequence ID" value="NZ_KK088600.1"/>
</dbReference>
<dbReference type="AlphaFoldDB" id="A0A017HI52"/>
<sequence length="52" mass="5644">MVTTAKTTRTAAQLRALRRFALTAAWDQAAHVVSCYAPGAKDLVTEARRLLA</sequence>
<keyword evidence="2" id="KW-1185">Reference proteome</keyword>
<proteinExistence type="predicted"/>
<evidence type="ECO:0000313" key="1">
    <source>
        <dbReference type="EMBL" id="EYD73843.1"/>
    </source>
</evidence>
<comment type="caution">
    <text evidence="1">The sequence shown here is derived from an EMBL/GenBank/DDBJ whole genome shotgun (WGS) entry which is preliminary data.</text>
</comment>
<dbReference type="Proteomes" id="UP000019666">
    <property type="component" value="Unassembled WGS sequence"/>
</dbReference>
<evidence type="ECO:0000313" key="2">
    <source>
        <dbReference type="Proteomes" id="UP000019666"/>
    </source>
</evidence>
<dbReference type="STRING" id="442562.Rumeso_04578"/>